<reference evidence="1" key="2">
    <citation type="journal article" date="2022" name="Res Sq">
        <title>Comparative Genomics Reveals Insights into the Divergent Evolution of Astigmatic Mites and Household Pest Adaptations.</title>
        <authorList>
            <person name="Xiong Q."/>
            <person name="Wan A.T.-Y."/>
            <person name="Liu X.-Y."/>
            <person name="Fung C.S.-H."/>
            <person name="Xiao X."/>
            <person name="Malainual N."/>
            <person name="Hou J."/>
            <person name="Wang L."/>
            <person name="Wang M."/>
            <person name="Yang K."/>
            <person name="Cui Y."/>
            <person name="Leung E."/>
            <person name="Nong W."/>
            <person name="Shin S.-K."/>
            <person name="Au S."/>
            <person name="Jeong K.Y."/>
            <person name="Chew F.T."/>
            <person name="Hui J."/>
            <person name="Leung T.F."/>
            <person name="Tungtrongchitr A."/>
            <person name="Zhong N."/>
            <person name="Liu Z."/>
            <person name="Tsui S."/>
        </authorList>
    </citation>
    <scope>NUCLEOTIDE SEQUENCE</scope>
    <source>
        <strain evidence="1">Derf</strain>
        <tissue evidence="1">Whole organism</tissue>
    </source>
</reference>
<dbReference type="EMBL" id="ASGP02000003">
    <property type="protein sequence ID" value="KAH9518170.1"/>
    <property type="molecule type" value="Genomic_DNA"/>
</dbReference>
<keyword evidence="2" id="KW-1185">Reference proteome</keyword>
<evidence type="ECO:0000313" key="2">
    <source>
        <dbReference type="Proteomes" id="UP000790347"/>
    </source>
</evidence>
<gene>
    <name evidence="1" type="ORF">DERF_008767</name>
</gene>
<reference evidence="1" key="1">
    <citation type="submission" date="2013-05" db="EMBL/GenBank/DDBJ databases">
        <authorList>
            <person name="Yim A.K.Y."/>
            <person name="Chan T.F."/>
            <person name="Ji K.M."/>
            <person name="Liu X.Y."/>
            <person name="Zhou J.W."/>
            <person name="Li R.Q."/>
            <person name="Yang K.Y."/>
            <person name="Li J."/>
            <person name="Li M."/>
            <person name="Law P.T.W."/>
            <person name="Wu Y.L."/>
            <person name="Cai Z.L."/>
            <person name="Qin H."/>
            <person name="Bao Y."/>
            <person name="Leung R.K.K."/>
            <person name="Ng P.K.S."/>
            <person name="Zou J."/>
            <person name="Zhong X.J."/>
            <person name="Ran P.X."/>
            <person name="Zhong N.S."/>
            <person name="Liu Z.G."/>
            <person name="Tsui S.K.W."/>
        </authorList>
    </citation>
    <scope>NUCLEOTIDE SEQUENCE</scope>
    <source>
        <strain evidence="1">Derf</strain>
        <tissue evidence="1">Whole organism</tissue>
    </source>
</reference>
<evidence type="ECO:0000313" key="1">
    <source>
        <dbReference type="EMBL" id="KAH9518170.1"/>
    </source>
</evidence>
<name>A0A922L5S9_DERFA</name>
<sequence>MLYDYYDEQKETALCENTQTMRRVLAENMIKNKQTNGKTNNYLSLEAMSIEYRFQTDCLRYRNNFQNQKLSISKW</sequence>
<protein>
    <submittedName>
        <fullName evidence="1">Uncharacterized protein</fullName>
    </submittedName>
</protein>
<dbReference type="AlphaFoldDB" id="A0A922L5S9"/>
<dbReference type="Proteomes" id="UP000790347">
    <property type="component" value="Unassembled WGS sequence"/>
</dbReference>
<accession>A0A922L5S9</accession>
<organism evidence="1 2">
    <name type="scientific">Dermatophagoides farinae</name>
    <name type="common">American house dust mite</name>
    <dbReference type="NCBI Taxonomy" id="6954"/>
    <lineage>
        <taxon>Eukaryota</taxon>
        <taxon>Metazoa</taxon>
        <taxon>Ecdysozoa</taxon>
        <taxon>Arthropoda</taxon>
        <taxon>Chelicerata</taxon>
        <taxon>Arachnida</taxon>
        <taxon>Acari</taxon>
        <taxon>Acariformes</taxon>
        <taxon>Sarcoptiformes</taxon>
        <taxon>Astigmata</taxon>
        <taxon>Psoroptidia</taxon>
        <taxon>Analgoidea</taxon>
        <taxon>Pyroglyphidae</taxon>
        <taxon>Dermatophagoidinae</taxon>
        <taxon>Dermatophagoides</taxon>
    </lineage>
</organism>
<comment type="caution">
    <text evidence="1">The sequence shown here is derived from an EMBL/GenBank/DDBJ whole genome shotgun (WGS) entry which is preliminary data.</text>
</comment>
<proteinExistence type="predicted"/>